<accession>A0AB38FSC9</accession>
<keyword evidence="2" id="KW-0012">Acyltransferase</keyword>
<evidence type="ECO:0000256" key="1">
    <source>
        <dbReference type="ARBA" id="ARBA00022679"/>
    </source>
</evidence>
<dbReference type="GO" id="GO:0016746">
    <property type="term" value="F:acyltransferase activity"/>
    <property type="evidence" value="ECO:0007669"/>
    <property type="project" value="UniProtKB-KW"/>
</dbReference>
<gene>
    <name evidence="3" type="ORF">NCTC11967_00894</name>
</gene>
<dbReference type="PANTHER" id="PTHR43584">
    <property type="entry name" value="NUCLEOTIDYL TRANSFERASE"/>
    <property type="match status" value="1"/>
</dbReference>
<dbReference type="CDD" id="cd00208">
    <property type="entry name" value="LbetaH"/>
    <property type="match status" value="1"/>
</dbReference>
<dbReference type="InterPro" id="IPR050065">
    <property type="entry name" value="GlmU-like"/>
</dbReference>
<dbReference type="PANTHER" id="PTHR43584:SF2">
    <property type="entry name" value="NUCLEOSIDE-DIPHOSPHATE-SUGAR PYROPHOSPHORYLASES"/>
    <property type="match status" value="1"/>
</dbReference>
<dbReference type="Proteomes" id="UP000251313">
    <property type="component" value="Unassembled WGS sequence"/>
</dbReference>
<name>A0AB38FSC9_9ENTR</name>
<comment type="caution">
    <text evidence="3">The sequence shown here is derived from an EMBL/GenBank/DDBJ whole genome shotgun (WGS) entry which is preliminary data.</text>
</comment>
<dbReference type="SUPFAM" id="SSF51161">
    <property type="entry name" value="Trimeric LpxA-like enzymes"/>
    <property type="match status" value="1"/>
</dbReference>
<dbReference type="Gene3D" id="2.160.10.10">
    <property type="entry name" value="Hexapeptide repeat proteins"/>
    <property type="match status" value="2"/>
</dbReference>
<sequence>MMNKYRLSEETRTYDYLHAGNRTSVSLRQIIALRDFADVTAGSYGGWISEDSVLSQEGHCWIYDPESVAFAGARIEHNARIVDPCVISHQALISDNVTIQASQIRGECHLFGHARILDGSEIIAARGMTPEHDQYLQIYDRATVSRSRVVHQAQIYGDAIVHQGFIEHRAEIFDTAMIEGNEENNVWVCDCAKVYGNARLIAGLGEDAIPTLRYNAQVAENAVVEGNCVLRRHVLVGGRAWIQGGPVLLDDRVIIQGRARIRGDVIVEHQVEMSDDAVIETFDGERIHVHGQKVINGSERITRSPLLGSL</sequence>
<reference evidence="3 4" key="1">
    <citation type="submission" date="2018-06" db="EMBL/GenBank/DDBJ databases">
        <authorList>
            <consortium name="Pathogen Informatics"/>
            <person name="Doyle S."/>
        </authorList>
    </citation>
    <scope>NUCLEOTIDE SEQUENCE [LARGE SCALE GENOMIC DNA]</scope>
    <source>
        <strain evidence="3 4">NCTC11967</strain>
    </source>
</reference>
<keyword evidence="3" id="KW-0548">Nucleotidyltransferase</keyword>
<evidence type="ECO:0000313" key="3">
    <source>
        <dbReference type="EMBL" id="SQA60820.1"/>
    </source>
</evidence>
<evidence type="ECO:0000256" key="2">
    <source>
        <dbReference type="ARBA" id="ARBA00023315"/>
    </source>
</evidence>
<proteinExistence type="predicted"/>
<dbReference type="Pfam" id="PF18836">
    <property type="entry name" value="B_solenoid_ydck"/>
    <property type="match status" value="3"/>
</dbReference>
<dbReference type="GO" id="GO:0016779">
    <property type="term" value="F:nucleotidyltransferase activity"/>
    <property type="evidence" value="ECO:0007669"/>
    <property type="project" value="UniProtKB-KW"/>
</dbReference>
<evidence type="ECO:0000313" key="4">
    <source>
        <dbReference type="Proteomes" id="UP000251313"/>
    </source>
</evidence>
<protein>
    <submittedName>
        <fullName evidence="3">Glucose-1-phosphate adenylyltransferase</fullName>
    </submittedName>
</protein>
<dbReference type="InterPro" id="IPR040831">
    <property type="entry name" value="B_solenoid_ydck_rpt"/>
</dbReference>
<dbReference type="NCBIfam" id="NF040481">
    <property type="entry name" value="YdcK_fam"/>
    <property type="match status" value="1"/>
</dbReference>
<dbReference type="InterPro" id="IPR048014">
    <property type="entry name" value="YdcK-like"/>
</dbReference>
<organism evidence="3 4">
    <name type="scientific">Yokenella regensburgei</name>
    <dbReference type="NCBI Taxonomy" id="158877"/>
    <lineage>
        <taxon>Bacteria</taxon>
        <taxon>Pseudomonadati</taxon>
        <taxon>Pseudomonadota</taxon>
        <taxon>Gammaproteobacteria</taxon>
        <taxon>Enterobacterales</taxon>
        <taxon>Enterobacteriaceae</taxon>
        <taxon>Yokenella</taxon>
    </lineage>
</organism>
<dbReference type="InterPro" id="IPR011004">
    <property type="entry name" value="Trimer_LpxA-like_sf"/>
</dbReference>
<dbReference type="AlphaFoldDB" id="A0AB38FSC9"/>
<dbReference type="EMBL" id="UAVL01000001">
    <property type="protein sequence ID" value="SQA60820.1"/>
    <property type="molecule type" value="Genomic_DNA"/>
</dbReference>
<keyword evidence="1" id="KW-0808">Transferase</keyword>